<comment type="caution">
    <text evidence="1">The sequence shown here is derived from an EMBL/GenBank/DDBJ whole genome shotgun (WGS) entry which is preliminary data.</text>
</comment>
<proteinExistence type="predicted"/>
<sequence length="139" mass="15681">MDDSTKSNEVLLRFDHPDGSLAVVLDDDNRVAYAYLLEDEEVVGDVWLYNVMEAPDTVNWEDSSPMPFLNPRDYCKSEKVRRLTPQSAVQCAWFDAGVEVSIDGIRWARIERGSKPGWSRLAAQPGPLAIPLEARMPSR</sequence>
<keyword evidence="2" id="KW-1185">Reference proteome</keyword>
<gene>
    <name evidence="1" type="ORF">QHF89_25215</name>
</gene>
<reference evidence="1 2" key="1">
    <citation type="submission" date="2023-04" db="EMBL/GenBank/DDBJ databases">
        <title>The genome sequence of Polyangium sorediatum DSM14670.</title>
        <authorList>
            <person name="Zhang X."/>
        </authorList>
    </citation>
    <scope>NUCLEOTIDE SEQUENCE [LARGE SCALE GENOMIC DNA]</scope>
    <source>
        <strain evidence="1 2">DSM 14670</strain>
    </source>
</reference>
<evidence type="ECO:0000313" key="1">
    <source>
        <dbReference type="EMBL" id="MDI1432822.1"/>
    </source>
</evidence>
<dbReference type="Proteomes" id="UP001160301">
    <property type="component" value="Unassembled WGS sequence"/>
</dbReference>
<name>A0ABT6NWT8_9BACT</name>
<dbReference type="RefSeq" id="WP_136967892.1">
    <property type="nucleotide sequence ID" value="NZ_JARZHI010000023.1"/>
</dbReference>
<dbReference type="EMBL" id="JARZHI010000023">
    <property type="protein sequence ID" value="MDI1432822.1"/>
    <property type="molecule type" value="Genomic_DNA"/>
</dbReference>
<organism evidence="1 2">
    <name type="scientific">Polyangium sorediatum</name>
    <dbReference type="NCBI Taxonomy" id="889274"/>
    <lineage>
        <taxon>Bacteria</taxon>
        <taxon>Pseudomonadati</taxon>
        <taxon>Myxococcota</taxon>
        <taxon>Polyangia</taxon>
        <taxon>Polyangiales</taxon>
        <taxon>Polyangiaceae</taxon>
        <taxon>Polyangium</taxon>
    </lineage>
</organism>
<evidence type="ECO:0008006" key="3">
    <source>
        <dbReference type="Google" id="ProtNLM"/>
    </source>
</evidence>
<evidence type="ECO:0000313" key="2">
    <source>
        <dbReference type="Proteomes" id="UP001160301"/>
    </source>
</evidence>
<accession>A0ABT6NWT8</accession>
<protein>
    <recommendedName>
        <fullName evidence="3">DUF2251 domain-containing protein</fullName>
    </recommendedName>
</protein>